<dbReference type="AlphaFoldDB" id="A0A644VPC9"/>
<feature type="transmembrane region" description="Helical" evidence="2">
    <location>
        <begin position="252"/>
        <end position="268"/>
    </location>
</feature>
<reference evidence="4" key="1">
    <citation type="submission" date="2019-08" db="EMBL/GenBank/DDBJ databases">
        <authorList>
            <person name="Kucharzyk K."/>
            <person name="Murdoch R.W."/>
            <person name="Higgins S."/>
            <person name="Loffler F."/>
        </authorList>
    </citation>
    <scope>NUCLEOTIDE SEQUENCE</scope>
</reference>
<feature type="transmembrane region" description="Helical" evidence="2">
    <location>
        <begin position="12"/>
        <end position="33"/>
    </location>
</feature>
<evidence type="ECO:0000256" key="2">
    <source>
        <dbReference type="SAM" id="Phobius"/>
    </source>
</evidence>
<evidence type="ECO:0000313" key="4">
    <source>
        <dbReference type="EMBL" id="MPL92313.1"/>
    </source>
</evidence>
<feature type="region of interest" description="Disordered" evidence="1">
    <location>
        <begin position="300"/>
        <end position="328"/>
    </location>
</feature>
<dbReference type="PANTHER" id="PTHR22911:SF135">
    <property type="entry name" value="BLR4310 PROTEIN"/>
    <property type="match status" value="1"/>
</dbReference>
<dbReference type="InterPro" id="IPR000620">
    <property type="entry name" value="EamA_dom"/>
</dbReference>
<dbReference type="GO" id="GO:0016020">
    <property type="term" value="C:membrane"/>
    <property type="evidence" value="ECO:0007669"/>
    <property type="project" value="InterPro"/>
</dbReference>
<dbReference type="EMBL" id="VSSQ01000354">
    <property type="protein sequence ID" value="MPL92313.1"/>
    <property type="molecule type" value="Genomic_DNA"/>
</dbReference>
<gene>
    <name evidence="4" type="ORF">SDC9_38411</name>
</gene>
<feature type="transmembrane region" description="Helical" evidence="2">
    <location>
        <begin position="190"/>
        <end position="212"/>
    </location>
</feature>
<keyword evidence="2" id="KW-1133">Transmembrane helix</keyword>
<feature type="transmembrane region" description="Helical" evidence="2">
    <location>
        <begin position="45"/>
        <end position="64"/>
    </location>
</feature>
<protein>
    <recommendedName>
        <fullName evidence="3">EamA domain-containing protein</fullName>
    </recommendedName>
</protein>
<dbReference type="Pfam" id="PF00892">
    <property type="entry name" value="EamA"/>
    <property type="match status" value="2"/>
</dbReference>
<proteinExistence type="predicted"/>
<sequence>MIGLRNPLRLPAGMDPVTAGVLIGFGAFAIYAVSDACVKLIEGQLPPYESAFFGAVFALLLLPVLRAPGEPWRAIFATRRRGQWWLRFFAYPVGVMGSVTAFTELSMAEAFVLIFLMPAFVTVMSVVFIGERVGPRRWGAVVLGFIGVLIVLRPGFRELGIGHLGATLAGLCGAISVVSFRIVGGGESRLSLFGSGTLGGVTLCFIAMLPAFRWPDAMQWALLAGYGLLAALANLMMMAATRLAPAAAVSPTQYSQMIWAIVLGYLIFGDGVDLPMLAGMVLIVGSGLLTLARERQRGVSLPPPVSASGAQAAAAIAAETRGEPPKDA</sequence>
<evidence type="ECO:0000256" key="1">
    <source>
        <dbReference type="SAM" id="MobiDB-lite"/>
    </source>
</evidence>
<feature type="domain" description="EamA" evidence="3">
    <location>
        <begin position="19"/>
        <end position="152"/>
    </location>
</feature>
<dbReference type="PANTHER" id="PTHR22911">
    <property type="entry name" value="ACYL-MALONYL CONDENSING ENZYME-RELATED"/>
    <property type="match status" value="1"/>
</dbReference>
<dbReference type="SUPFAM" id="SSF103481">
    <property type="entry name" value="Multidrug resistance efflux transporter EmrE"/>
    <property type="match status" value="2"/>
</dbReference>
<feature type="transmembrane region" description="Helical" evidence="2">
    <location>
        <begin position="162"/>
        <end position="183"/>
    </location>
</feature>
<name>A0A644VPC9_9ZZZZ</name>
<feature type="compositionally biased region" description="Low complexity" evidence="1">
    <location>
        <begin position="307"/>
        <end position="318"/>
    </location>
</feature>
<evidence type="ECO:0000259" key="3">
    <source>
        <dbReference type="Pfam" id="PF00892"/>
    </source>
</evidence>
<keyword evidence="2" id="KW-0472">Membrane</keyword>
<feature type="transmembrane region" description="Helical" evidence="2">
    <location>
        <begin position="108"/>
        <end position="129"/>
    </location>
</feature>
<comment type="caution">
    <text evidence="4">The sequence shown here is derived from an EMBL/GenBank/DDBJ whole genome shotgun (WGS) entry which is preliminary data.</text>
</comment>
<feature type="transmembrane region" description="Helical" evidence="2">
    <location>
        <begin position="84"/>
        <end position="102"/>
    </location>
</feature>
<keyword evidence="2" id="KW-0812">Transmembrane</keyword>
<organism evidence="4">
    <name type="scientific">bioreactor metagenome</name>
    <dbReference type="NCBI Taxonomy" id="1076179"/>
    <lineage>
        <taxon>unclassified sequences</taxon>
        <taxon>metagenomes</taxon>
        <taxon>ecological metagenomes</taxon>
    </lineage>
</organism>
<feature type="transmembrane region" description="Helical" evidence="2">
    <location>
        <begin position="138"/>
        <end position="156"/>
    </location>
</feature>
<feature type="transmembrane region" description="Helical" evidence="2">
    <location>
        <begin position="274"/>
        <end position="292"/>
    </location>
</feature>
<feature type="domain" description="EamA" evidence="3">
    <location>
        <begin position="161"/>
        <end position="290"/>
    </location>
</feature>
<dbReference type="InterPro" id="IPR037185">
    <property type="entry name" value="EmrE-like"/>
</dbReference>
<feature type="transmembrane region" description="Helical" evidence="2">
    <location>
        <begin position="218"/>
        <end position="240"/>
    </location>
</feature>
<accession>A0A644VPC9</accession>